<dbReference type="SUPFAM" id="SSF89360">
    <property type="entry name" value="HesB-like domain"/>
    <property type="match status" value="1"/>
</dbReference>
<dbReference type="EMBL" id="JH600070">
    <property type="protein sequence ID" value="EIJ43868.1"/>
    <property type="molecule type" value="Genomic_DNA"/>
</dbReference>
<feature type="domain" description="Core" evidence="1">
    <location>
        <begin position="2"/>
        <end position="103"/>
    </location>
</feature>
<protein>
    <submittedName>
        <fullName evidence="2">Iron-sulfur cluster assembly accessory protein</fullName>
    </submittedName>
</protein>
<proteinExistence type="predicted"/>
<evidence type="ECO:0000313" key="3">
    <source>
        <dbReference type="Proteomes" id="UP000005744"/>
    </source>
</evidence>
<dbReference type="InterPro" id="IPR017870">
    <property type="entry name" value="FeS_cluster_insertion_CS"/>
</dbReference>
<dbReference type="Gene3D" id="2.60.300.12">
    <property type="entry name" value="HesB-like domain"/>
    <property type="match status" value="1"/>
</dbReference>
<sequence>MITLTDSAVQAIGRFIKGADTSVAGLRVMITGGGCSGFQYGLRLEENAGADDTVVDCGNGVKVLIDPISVPLLAGVKIDFVDSIEGSGFKFENPNATSSCACGSSFSAGH</sequence>
<dbReference type="STRING" id="395493.BegalDRAFT_3042"/>
<dbReference type="PROSITE" id="PS01152">
    <property type="entry name" value="HESB"/>
    <property type="match status" value="1"/>
</dbReference>
<keyword evidence="3" id="KW-1185">Reference proteome</keyword>
<evidence type="ECO:0000313" key="2">
    <source>
        <dbReference type="EMBL" id="EIJ43868.1"/>
    </source>
</evidence>
<dbReference type="GO" id="GO:0005506">
    <property type="term" value="F:iron ion binding"/>
    <property type="evidence" value="ECO:0007669"/>
    <property type="project" value="TreeGrafter"/>
</dbReference>
<dbReference type="InterPro" id="IPR035903">
    <property type="entry name" value="HesB-like_dom_sf"/>
</dbReference>
<dbReference type="PANTHER" id="PTHR43011">
    <property type="entry name" value="IRON-SULFUR CLUSTER ASSEMBLY 2 HOMOLOG, MITOCHONDRIAL"/>
    <property type="match status" value="1"/>
</dbReference>
<dbReference type="eggNOG" id="COG0316">
    <property type="taxonomic scope" value="Bacteria"/>
</dbReference>
<dbReference type="InterPro" id="IPR000361">
    <property type="entry name" value="ATAP_core_dom"/>
</dbReference>
<accession>I3CJS5</accession>
<evidence type="ECO:0000259" key="1">
    <source>
        <dbReference type="Pfam" id="PF01521"/>
    </source>
</evidence>
<dbReference type="NCBIfam" id="TIGR00049">
    <property type="entry name" value="iron-sulfur cluster assembly accessory protein"/>
    <property type="match status" value="1"/>
</dbReference>
<organism evidence="2 3">
    <name type="scientific">Beggiatoa alba B18LD</name>
    <dbReference type="NCBI Taxonomy" id="395493"/>
    <lineage>
        <taxon>Bacteria</taxon>
        <taxon>Pseudomonadati</taxon>
        <taxon>Pseudomonadota</taxon>
        <taxon>Gammaproteobacteria</taxon>
        <taxon>Thiotrichales</taxon>
        <taxon>Thiotrichaceae</taxon>
        <taxon>Beggiatoa</taxon>
    </lineage>
</organism>
<dbReference type="PANTHER" id="PTHR43011:SF1">
    <property type="entry name" value="IRON-SULFUR CLUSTER ASSEMBLY 2 HOMOLOG, MITOCHONDRIAL"/>
    <property type="match status" value="1"/>
</dbReference>
<dbReference type="Pfam" id="PF01521">
    <property type="entry name" value="Fe-S_biosyn"/>
    <property type="match status" value="1"/>
</dbReference>
<dbReference type="AlphaFoldDB" id="I3CJS5"/>
<name>I3CJS5_9GAMM</name>
<reference evidence="2 3" key="1">
    <citation type="submission" date="2011-11" db="EMBL/GenBank/DDBJ databases">
        <title>Improved High-Quality Draft sequence of Beggiatoa alba B18lD.</title>
        <authorList>
            <consortium name="US DOE Joint Genome Institute"/>
            <person name="Lucas S."/>
            <person name="Han J."/>
            <person name="Lapidus A."/>
            <person name="Cheng J.-F."/>
            <person name="Goodwin L."/>
            <person name="Pitluck S."/>
            <person name="Peters L."/>
            <person name="Mikhailova N."/>
            <person name="Held B."/>
            <person name="Detter J.C."/>
            <person name="Han C."/>
            <person name="Tapia R."/>
            <person name="Land M."/>
            <person name="Hauser L."/>
            <person name="Kyrpides N."/>
            <person name="Ivanova N."/>
            <person name="Pagani I."/>
            <person name="Samuel K."/>
            <person name="Teske A."/>
            <person name="Mueller J."/>
            <person name="Woyke T."/>
        </authorList>
    </citation>
    <scope>NUCLEOTIDE SEQUENCE [LARGE SCALE GENOMIC DNA]</scope>
    <source>
        <strain evidence="2 3">B18LD</strain>
    </source>
</reference>
<dbReference type="Proteomes" id="UP000005744">
    <property type="component" value="Unassembled WGS sequence"/>
</dbReference>
<gene>
    <name evidence="2" type="ORF">BegalDRAFT_3042</name>
</gene>
<dbReference type="GO" id="GO:0051537">
    <property type="term" value="F:2 iron, 2 sulfur cluster binding"/>
    <property type="evidence" value="ECO:0007669"/>
    <property type="project" value="TreeGrafter"/>
</dbReference>
<dbReference type="InterPro" id="IPR016092">
    <property type="entry name" value="ATAP"/>
</dbReference>
<dbReference type="RefSeq" id="WP_002691429.1">
    <property type="nucleotide sequence ID" value="NZ_JH600070.1"/>
</dbReference>
<dbReference type="GO" id="GO:0051539">
    <property type="term" value="F:4 iron, 4 sulfur cluster binding"/>
    <property type="evidence" value="ECO:0007669"/>
    <property type="project" value="TreeGrafter"/>
</dbReference>
<dbReference type="OrthoDB" id="9801228at2"/>
<dbReference type="GO" id="GO:0016226">
    <property type="term" value="P:iron-sulfur cluster assembly"/>
    <property type="evidence" value="ECO:0007669"/>
    <property type="project" value="InterPro"/>
</dbReference>
<dbReference type="HOGENOM" id="CLU_069054_5_2_6"/>